<sequence length="415" mass="42907">MVSTTSPAAPTGDPVVDADGRGAGVPPGLLTDRVYLDYNATTPVDTRVVDALVSTLLTDFGNPSSTHAYGLAAAEALARAREQVARLIGVPAGRLTFTGSGTEADALAIRGVVAAAVDAGTRAPHVITQATEHPAVLAACRSAVAHHGARLTVLRVDELGRVSPEDLREAVGEKTVLVSVMHANNETGTMQPIAELAQIAHEAGALFHTDAAQTVGKLPLDASSFGVDLLTLVGHKMYAPKGIAALYVRDGVPVTPLIGGGGQEWGMRPGTENVAYAVALGVAAELAGAELANGAPGRLAALRDHLHRRLEVALPGRVHLNGDPERRLPHTLNVSIDGTRSHELLDTCGHVAASAGSACHAGRQQASPVLTAMGLPPTRGLSALRLTIGRWTTAADIDRASDELVRAVLGRCRRP</sequence>
<evidence type="ECO:0000256" key="1">
    <source>
        <dbReference type="ARBA" id="ARBA00001933"/>
    </source>
</evidence>
<keyword evidence="4" id="KW-0479">Metal-binding</keyword>
<evidence type="ECO:0000313" key="11">
    <source>
        <dbReference type="EMBL" id="GEO34139.1"/>
    </source>
</evidence>
<organism evidence="11 12">
    <name type="scientific">Cellulomonas aerilata</name>
    <dbReference type="NCBI Taxonomy" id="515326"/>
    <lineage>
        <taxon>Bacteria</taxon>
        <taxon>Bacillati</taxon>
        <taxon>Actinomycetota</taxon>
        <taxon>Actinomycetes</taxon>
        <taxon>Micrococcales</taxon>
        <taxon>Cellulomonadaceae</taxon>
        <taxon>Cellulomonas</taxon>
    </lineage>
</organism>
<proteinExistence type="inferred from homology"/>
<dbReference type="PANTHER" id="PTHR11601:SF34">
    <property type="entry name" value="CYSTEINE DESULFURASE"/>
    <property type="match status" value="1"/>
</dbReference>
<dbReference type="EMBL" id="BJYY01000013">
    <property type="protein sequence ID" value="GEO34139.1"/>
    <property type="molecule type" value="Genomic_DNA"/>
</dbReference>
<keyword evidence="7" id="KW-0411">Iron-sulfur</keyword>
<dbReference type="Pfam" id="PF00266">
    <property type="entry name" value="Aminotran_5"/>
    <property type="match status" value="1"/>
</dbReference>
<evidence type="ECO:0000256" key="5">
    <source>
        <dbReference type="ARBA" id="ARBA00022898"/>
    </source>
</evidence>
<dbReference type="PANTHER" id="PTHR11601">
    <property type="entry name" value="CYSTEINE DESULFURYLASE FAMILY MEMBER"/>
    <property type="match status" value="1"/>
</dbReference>
<dbReference type="InterPro" id="IPR015424">
    <property type="entry name" value="PyrdxlP-dep_Trfase"/>
</dbReference>
<dbReference type="InterPro" id="IPR015422">
    <property type="entry name" value="PyrdxlP-dep_Trfase_small"/>
</dbReference>
<dbReference type="InterPro" id="IPR015421">
    <property type="entry name" value="PyrdxlP-dep_Trfase_major"/>
</dbReference>
<dbReference type="Gene3D" id="1.10.260.50">
    <property type="match status" value="1"/>
</dbReference>
<keyword evidence="12" id="KW-1185">Reference proteome</keyword>
<feature type="domain" description="Aminotransferase class V" evidence="10">
    <location>
        <begin position="34"/>
        <end position="399"/>
    </location>
</feature>
<evidence type="ECO:0000256" key="8">
    <source>
        <dbReference type="ARBA" id="ARBA00050776"/>
    </source>
</evidence>
<keyword evidence="5" id="KW-0663">Pyridoxal phosphate</keyword>
<dbReference type="PIRSF" id="PIRSF005572">
    <property type="entry name" value="NifS"/>
    <property type="match status" value="1"/>
</dbReference>
<dbReference type="GO" id="GO:0031071">
    <property type="term" value="F:cysteine desulfurase activity"/>
    <property type="evidence" value="ECO:0007669"/>
    <property type="project" value="UniProtKB-EC"/>
</dbReference>
<comment type="caution">
    <text evidence="11">The sequence shown here is derived from an EMBL/GenBank/DDBJ whole genome shotgun (WGS) entry which is preliminary data.</text>
</comment>
<dbReference type="OrthoDB" id="9808002at2"/>
<comment type="similarity">
    <text evidence="2">Belongs to the class-V pyridoxal-phosphate-dependent aminotransferase family. NifS/IscS subfamily.</text>
</comment>
<gene>
    <name evidence="11" type="ORF">CAE01nite_18640</name>
</gene>
<comment type="catalytic activity">
    <reaction evidence="8">
        <text>(sulfur carrier)-H + L-cysteine = (sulfur carrier)-SH + L-alanine</text>
        <dbReference type="Rhea" id="RHEA:43892"/>
        <dbReference type="Rhea" id="RHEA-COMP:14737"/>
        <dbReference type="Rhea" id="RHEA-COMP:14739"/>
        <dbReference type="ChEBI" id="CHEBI:29917"/>
        <dbReference type="ChEBI" id="CHEBI:35235"/>
        <dbReference type="ChEBI" id="CHEBI:57972"/>
        <dbReference type="ChEBI" id="CHEBI:64428"/>
        <dbReference type="EC" id="2.8.1.7"/>
    </reaction>
</comment>
<dbReference type="Proteomes" id="UP000321181">
    <property type="component" value="Unassembled WGS sequence"/>
</dbReference>
<evidence type="ECO:0000256" key="3">
    <source>
        <dbReference type="ARBA" id="ARBA00022679"/>
    </source>
</evidence>
<keyword evidence="3" id="KW-0808">Transferase</keyword>
<evidence type="ECO:0000256" key="2">
    <source>
        <dbReference type="ARBA" id="ARBA00006490"/>
    </source>
</evidence>
<evidence type="ECO:0000259" key="10">
    <source>
        <dbReference type="Pfam" id="PF00266"/>
    </source>
</evidence>
<dbReference type="Gene3D" id="3.40.640.10">
    <property type="entry name" value="Type I PLP-dependent aspartate aminotransferase-like (Major domain)"/>
    <property type="match status" value="1"/>
</dbReference>
<dbReference type="InterPro" id="IPR016454">
    <property type="entry name" value="Cysteine_dSase"/>
</dbReference>
<evidence type="ECO:0000256" key="6">
    <source>
        <dbReference type="ARBA" id="ARBA00023004"/>
    </source>
</evidence>
<dbReference type="Gene3D" id="3.90.1150.10">
    <property type="entry name" value="Aspartate Aminotransferase, domain 1"/>
    <property type="match status" value="1"/>
</dbReference>
<reference evidence="11 12" key="1">
    <citation type="submission" date="2019-07" db="EMBL/GenBank/DDBJ databases">
        <title>Whole genome shotgun sequence of Cellulomonas aerilata NBRC 106308.</title>
        <authorList>
            <person name="Hosoyama A."/>
            <person name="Uohara A."/>
            <person name="Ohji S."/>
            <person name="Ichikawa N."/>
        </authorList>
    </citation>
    <scope>NUCLEOTIDE SEQUENCE [LARGE SCALE GENOMIC DNA]</scope>
    <source>
        <strain evidence="11 12">NBRC 106308</strain>
    </source>
</reference>
<dbReference type="InterPro" id="IPR000192">
    <property type="entry name" value="Aminotrans_V_dom"/>
</dbReference>
<feature type="region of interest" description="Disordered" evidence="9">
    <location>
        <begin position="1"/>
        <end position="23"/>
    </location>
</feature>
<evidence type="ECO:0000256" key="7">
    <source>
        <dbReference type="ARBA" id="ARBA00023014"/>
    </source>
</evidence>
<dbReference type="AlphaFoldDB" id="A0A512DCC9"/>
<evidence type="ECO:0000256" key="4">
    <source>
        <dbReference type="ARBA" id="ARBA00022723"/>
    </source>
</evidence>
<evidence type="ECO:0000313" key="12">
    <source>
        <dbReference type="Proteomes" id="UP000321181"/>
    </source>
</evidence>
<keyword evidence="6" id="KW-0408">Iron</keyword>
<protein>
    <submittedName>
        <fullName evidence="11">Cysteine desulfurase</fullName>
    </submittedName>
</protein>
<comment type="cofactor">
    <cofactor evidence="1">
        <name>pyridoxal 5'-phosphate</name>
        <dbReference type="ChEBI" id="CHEBI:597326"/>
    </cofactor>
</comment>
<dbReference type="SUPFAM" id="SSF53383">
    <property type="entry name" value="PLP-dependent transferases"/>
    <property type="match status" value="1"/>
</dbReference>
<dbReference type="FunFam" id="3.40.640.10:FF:000084">
    <property type="entry name" value="IscS-like cysteine desulfurase"/>
    <property type="match status" value="1"/>
</dbReference>
<dbReference type="GO" id="GO:0046872">
    <property type="term" value="F:metal ion binding"/>
    <property type="evidence" value="ECO:0007669"/>
    <property type="project" value="UniProtKB-KW"/>
</dbReference>
<accession>A0A512DCC9</accession>
<dbReference type="GO" id="GO:0051536">
    <property type="term" value="F:iron-sulfur cluster binding"/>
    <property type="evidence" value="ECO:0007669"/>
    <property type="project" value="UniProtKB-KW"/>
</dbReference>
<name>A0A512DCC9_9CELL</name>
<evidence type="ECO:0000256" key="9">
    <source>
        <dbReference type="SAM" id="MobiDB-lite"/>
    </source>
</evidence>
<dbReference type="RefSeq" id="WP_146903198.1">
    <property type="nucleotide sequence ID" value="NZ_BAAARM010000003.1"/>
</dbReference>